<comment type="subcellular location">
    <subcellularLocation>
        <location evidence="1">Nucleus</location>
    </subcellularLocation>
</comment>
<dbReference type="PROSITE" id="PS50918">
    <property type="entry name" value="WWE"/>
    <property type="match status" value="1"/>
</dbReference>
<comment type="similarity">
    <text evidence="6">Belongs to the ARTD/PARP family.</text>
</comment>
<keyword evidence="2 7" id="KW-0479">Metal-binding</keyword>
<evidence type="ECO:0000256" key="3">
    <source>
        <dbReference type="ARBA" id="ARBA00022771"/>
    </source>
</evidence>
<feature type="zinc finger region" description="C3H1-type" evidence="7">
    <location>
        <begin position="17"/>
        <end position="44"/>
    </location>
</feature>
<name>A0A9P1CUY2_9DINO</name>
<dbReference type="InterPro" id="IPR051712">
    <property type="entry name" value="ARTD-AVP"/>
</dbReference>
<organism evidence="11">
    <name type="scientific">Cladocopium goreaui</name>
    <dbReference type="NCBI Taxonomy" id="2562237"/>
    <lineage>
        <taxon>Eukaryota</taxon>
        <taxon>Sar</taxon>
        <taxon>Alveolata</taxon>
        <taxon>Dinophyceae</taxon>
        <taxon>Suessiales</taxon>
        <taxon>Symbiodiniaceae</taxon>
        <taxon>Cladocopium</taxon>
    </lineage>
</organism>
<evidence type="ECO:0000313" key="11">
    <source>
        <dbReference type="EMBL" id="CAI3997418.1"/>
    </source>
</evidence>
<dbReference type="PROSITE" id="PS50103">
    <property type="entry name" value="ZF_C3H1"/>
    <property type="match status" value="3"/>
</dbReference>
<dbReference type="SUPFAM" id="SSF48371">
    <property type="entry name" value="ARM repeat"/>
    <property type="match status" value="1"/>
</dbReference>
<evidence type="ECO:0000256" key="1">
    <source>
        <dbReference type="ARBA" id="ARBA00004123"/>
    </source>
</evidence>
<dbReference type="Gene3D" id="1.25.10.10">
    <property type="entry name" value="Leucine-rich Repeat Variant"/>
    <property type="match status" value="1"/>
</dbReference>
<feature type="domain" description="WWE" evidence="10">
    <location>
        <begin position="176"/>
        <end position="272"/>
    </location>
</feature>
<feature type="zinc finger region" description="C3H1-type" evidence="7">
    <location>
        <begin position="80"/>
        <end position="107"/>
    </location>
</feature>
<dbReference type="EMBL" id="CAMXCT030002335">
    <property type="protein sequence ID" value="CAL4784730.1"/>
    <property type="molecule type" value="Genomic_DNA"/>
</dbReference>
<evidence type="ECO:0000259" key="9">
    <source>
        <dbReference type="PROSITE" id="PS50103"/>
    </source>
</evidence>
<evidence type="ECO:0000256" key="2">
    <source>
        <dbReference type="ARBA" id="ARBA00022723"/>
    </source>
</evidence>
<dbReference type="GO" id="GO:0005634">
    <property type="term" value="C:nucleus"/>
    <property type="evidence" value="ECO:0007669"/>
    <property type="project" value="UniProtKB-SubCell"/>
</dbReference>
<dbReference type="EMBL" id="CAMXCT010002335">
    <property type="protein sequence ID" value="CAI3997418.1"/>
    <property type="molecule type" value="Genomic_DNA"/>
</dbReference>
<dbReference type="InterPro" id="IPR011989">
    <property type="entry name" value="ARM-like"/>
</dbReference>
<dbReference type="InterPro" id="IPR000571">
    <property type="entry name" value="Znf_CCCH"/>
</dbReference>
<evidence type="ECO:0000313" key="12">
    <source>
        <dbReference type="EMBL" id="CAL1150793.1"/>
    </source>
</evidence>
<gene>
    <name evidence="11" type="ORF">C1SCF055_LOCUS23802</name>
</gene>
<reference evidence="12" key="2">
    <citation type="submission" date="2024-04" db="EMBL/GenBank/DDBJ databases">
        <authorList>
            <person name="Chen Y."/>
            <person name="Shah S."/>
            <person name="Dougan E. K."/>
            <person name="Thang M."/>
            <person name="Chan C."/>
        </authorList>
    </citation>
    <scope>NUCLEOTIDE SEQUENCE [LARGE SCALE GENOMIC DNA]</scope>
</reference>
<dbReference type="Gene3D" id="2.30.30.1190">
    <property type="match status" value="1"/>
</dbReference>
<evidence type="ECO:0000256" key="8">
    <source>
        <dbReference type="SAM" id="MobiDB-lite"/>
    </source>
</evidence>
<sequence>MECQDPRGPGDGAGHSQASPRPCRDFLKGNCRYGDRCRYSHENTGAEPAEKRPCKEFLKGHCKYGDRCRYSHDPGGSPGDRAHVPCRNFEKGFCAFGDRCRYGHDGAGGGGDSSTIHIPLNSVAEKDKREQLSFEEAVQLLDSAFEQSTTRLPVDVTGWLEALESQRTALTNEVQAMEPEERTKSLGIVWQYAGRGGGKGRGRGDHPWHEFSPTDSAHVEEAYQRWEAGGKSKDPEQCRAEIHLEGGMDISMDFHLGTQMTVGKKARRRVQRKELPSKAQQSCQPFFDEVLSIVGDVSGRLEKVSGQIAGMGIEEAQQKELEGKSAKCVEALRPAVTTFLELSLFCGANASMEKLEAVLGEKPSATLGVAAGGRDLRMQTVLKAVKEAFQIRAYGKASADGQSPWHQIRLLVQATRGHSGKKFYDLIMIKVRLAMVKFRSESLEIKRRHAFMLAGTLLNEYSDEDFQRRFRGELSKLFEDGITQAMQNQMSFSTVKAILFAAKAMRIGNFGKQVSEWLKKRLKSALSSNQPLETTVELVQQAKDFPDVDGGKIVRSVQPALIRKCQTAILSKTITPAQVNKIGLFQKILGKSFDQALFQSLEASYDEHRAMLTEWLVAYCEHTGVDLPPYCMNANQKEAFDQLHKAIEGSKERSSEDMLQKVEELKKAVIFAKTVPDLKSHKELSEEFAKALDILKVESHLPPGWNLEDLLGTEKMFRKAPVTNRRSLELFQALMTSTHQKRWTRDRKTRGDGAAIADSFEVIRVIEVQNQASWENYHRRRDEIVKDCNPPDREAYAPLSDEQWNEFSGRVMTESLGHEIVSQCRLSPLDSRCNEFLFFHGVKPQVADLIAENHFDISFASKDGMFGAGLYFAEASSKSDEYCQPNENDEYPIIIVRVILGRPNYVDAPKPFDDPGRRALEHSCMSGSCHSVIGDRIKVSNTYREMALASADHIRSERYRTLESVDLHLKDFWFHNLVMLEMPSEMRKALRLLWHCGNSAQGRVETLQAGGAKCITDFLSHDDAKVREAAVCALNVISLETQGKKDVLQHSLEAIARIIHSESETTYLHETCVQLCRCAAELPAFRFAFARHVLKSIWLLEKVFGTTSLAAISPLLSSKEAMETRIQAAVVAEHFLTSKEPLLGDDIRVPPVCPLINVELPPAFGFEECVDILQHLVELIEQTPSAQACLKALVRRERTRQELAKLLRSGLLVVPSNQRSFVESLAAEDQSQGKDFAREELIESFKLRQKSRYLVALQMAMDAELEQQEIPCVYSLHKMSDTFQVPRPPSGSRISCQLCFILDYTANMKTQISQTKESLNKLVDLVTNLRLRHAKDASIDLEMTAVAYTDWDADSAKLGRPVVAAFGGKEIKRSHDSSLTPADFDLGGKFTKDASALRSWIEQGFGHGGQIPEELTGAMLAASYLPWSAQEKLAVIITDAPCHGKDYSSVIHDPFCDPTTGLTCTGKPEVPLRRMMQKGVRVVVLHTGEAHAVSMCSRLQETDPRLLHEKVSPLETCQKLVSVVEAKLQVQPLHYLLKPYQLNPSGDSLPLALNHDVEINEAGVKEKQNTGGDGLIFVGHRVTPTVTVGRPAESELDAWFERKSDQVELPPDFDGKKTYLFKMPTKT</sequence>
<feature type="zinc finger region" description="C3H1-type" evidence="7">
    <location>
        <begin position="48"/>
        <end position="75"/>
    </location>
</feature>
<feature type="region of interest" description="Disordered" evidence="8">
    <location>
        <begin position="1"/>
        <end position="23"/>
    </location>
</feature>
<protein>
    <submittedName>
        <fullName evidence="13">Zinc finger CCCH domain-containing protein 65 (AtC3H65) (Protein EMBRYO DEFECTIVE 1789)</fullName>
    </submittedName>
</protein>
<keyword evidence="5" id="KW-0539">Nucleus</keyword>
<dbReference type="InterPro" id="IPR037197">
    <property type="entry name" value="WWE_dom_sf"/>
</dbReference>
<dbReference type="EMBL" id="CAMXCT020002335">
    <property type="protein sequence ID" value="CAL1150793.1"/>
    <property type="molecule type" value="Genomic_DNA"/>
</dbReference>
<dbReference type="Gene3D" id="3.40.50.410">
    <property type="entry name" value="von Willebrand factor, type A domain"/>
    <property type="match status" value="1"/>
</dbReference>
<dbReference type="InterPro" id="IPR012317">
    <property type="entry name" value="Poly(ADP-ribose)pol_cat_dom"/>
</dbReference>
<dbReference type="Pfam" id="PF00644">
    <property type="entry name" value="PARP"/>
    <property type="match status" value="1"/>
</dbReference>
<evidence type="ECO:0000313" key="13">
    <source>
        <dbReference type="EMBL" id="CAL4784730.1"/>
    </source>
</evidence>
<dbReference type="InterPro" id="IPR036855">
    <property type="entry name" value="Znf_CCCH_sf"/>
</dbReference>
<dbReference type="Pfam" id="PF02825">
    <property type="entry name" value="WWE"/>
    <property type="match status" value="1"/>
</dbReference>
<dbReference type="InterPro" id="IPR041367">
    <property type="entry name" value="Znf-CCCH_4"/>
</dbReference>
<evidence type="ECO:0000256" key="5">
    <source>
        <dbReference type="ARBA" id="ARBA00023242"/>
    </source>
</evidence>
<dbReference type="GO" id="GO:0008270">
    <property type="term" value="F:zinc ion binding"/>
    <property type="evidence" value="ECO:0007669"/>
    <property type="project" value="UniProtKB-KW"/>
</dbReference>
<dbReference type="SUPFAM" id="SSF90229">
    <property type="entry name" value="CCCH zinc finger"/>
    <property type="match status" value="1"/>
</dbReference>
<dbReference type="Pfam" id="PF14608">
    <property type="entry name" value="zf-CCCH_2"/>
    <property type="match status" value="1"/>
</dbReference>
<dbReference type="PANTHER" id="PTHR45740:SF2">
    <property type="entry name" value="POLY [ADP-RIBOSE] POLYMERASE"/>
    <property type="match status" value="1"/>
</dbReference>
<dbReference type="GO" id="GO:0003950">
    <property type="term" value="F:NAD+ poly-ADP-ribosyltransferase activity"/>
    <property type="evidence" value="ECO:0007669"/>
    <property type="project" value="InterPro"/>
</dbReference>
<feature type="domain" description="C3H1-type" evidence="9">
    <location>
        <begin position="80"/>
        <end position="107"/>
    </location>
</feature>
<dbReference type="Proteomes" id="UP001152797">
    <property type="component" value="Unassembled WGS sequence"/>
</dbReference>
<dbReference type="SUPFAM" id="SSF117839">
    <property type="entry name" value="WWE domain"/>
    <property type="match status" value="1"/>
</dbReference>
<evidence type="ECO:0000259" key="10">
    <source>
        <dbReference type="PROSITE" id="PS50918"/>
    </source>
</evidence>
<dbReference type="InterPro" id="IPR004170">
    <property type="entry name" value="WWE_dom"/>
</dbReference>
<dbReference type="Gene3D" id="3.30.720.50">
    <property type="match status" value="1"/>
</dbReference>
<keyword evidence="3 7" id="KW-0863">Zinc-finger</keyword>
<proteinExistence type="inferred from homology"/>
<dbReference type="InterPro" id="IPR036465">
    <property type="entry name" value="vWFA_dom_sf"/>
</dbReference>
<dbReference type="OrthoDB" id="430683at2759"/>
<keyword evidence="4 7" id="KW-0862">Zinc</keyword>
<reference evidence="11" key="1">
    <citation type="submission" date="2022-10" db="EMBL/GenBank/DDBJ databases">
        <authorList>
            <person name="Chen Y."/>
            <person name="Dougan E. K."/>
            <person name="Chan C."/>
            <person name="Rhodes N."/>
            <person name="Thang M."/>
        </authorList>
    </citation>
    <scope>NUCLEOTIDE SEQUENCE</scope>
</reference>
<evidence type="ECO:0000256" key="7">
    <source>
        <dbReference type="PROSITE-ProRule" id="PRU00723"/>
    </source>
</evidence>
<dbReference type="Pfam" id="PF18044">
    <property type="entry name" value="zf-CCCH_4"/>
    <property type="match status" value="2"/>
</dbReference>
<evidence type="ECO:0000256" key="4">
    <source>
        <dbReference type="ARBA" id="ARBA00022833"/>
    </source>
</evidence>
<dbReference type="Gene3D" id="3.90.228.10">
    <property type="match status" value="1"/>
</dbReference>
<accession>A0A9P1CUY2</accession>
<dbReference type="SUPFAM" id="SSF56399">
    <property type="entry name" value="ADP-ribosylation"/>
    <property type="match status" value="1"/>
</dbReference>
<feature type="domain" description="C3H1-type" evidence="9">
    <location>
        <begin position="17"/>
        <end position="44"/>
    </location>
</feature>
<dbReference type="InterPro" id="IPR016024">
    <property type="entry name" value="ARM-type_fold"/>
</dbReference>
<dbReference type="SMART" id="SM00356">
    <property type="entry name" value="ZnF_C3H1"/>
    <property type="match status" value="3"/>
</dbReference>
<dbReference type="PANTHER" id="PTHR45740">
    <property type="entry name" value="POLY [ADP-RIBOSE] POLYMERASE"/>
    <property type="match status" value="1"/>
</dbReference>
<feature type="domain" description="C3H1-type" evidence="9">
    <location>
        <begin position="48"/>
        <end position="75"/>
    </location>
</feature>
<evidence type="ECO:0000256" key="6">
    <source>
        <dbReference type="ARBA" id="ARBA00024347"/>
    </source>
</evidence>
<evidence type="ECO:0000313" key="14">
    <source>
        <dbReference type="Proteomes" id="UP001152797"/>
    </source>
</evidence>
<comment type="caution">
    <text evidence="11">The sequence shown here is derived from an EMBL/GenBank/DDBJ whole genome shotgun (WGS) entry which is preliminary data.</text>
</comment>
<keyword evidence="14" id="KW-1185">Reference proteome</keyword>
<dbReference type="Gene3D" id="4.10.1000.10">
    <property type="entry name" value="Zinc finger, CCCH-type"/>
    <property type="match status" value="1"/>
</dbReference>
<dbReference type="GO" id="GO:1990404">
    <property type="term" value="F:NAD+-protein mono-ADP-ribosyltransferase activity"/>
    <property type="evidence" value="ECO:0007669"/>
    <property type="project" value="TreeGrafter"/>
</dbReference>